<dbReference type="Gene3D" id="1.20.920.10">
    <property type="entry name" value="Bromodomain-like"/>
    <property type="match status" value="1"/>
</dbReference>
<dbReference type="InterPro" id="IPR001487">
    <property type="entry name" value="Bromodomain"/>
</dbReference>
<feature type="region of interest" description="Disordered" evidence="4">
    <location>
        <begin position="901"/>
        <end position="1062"/>
    </location>
</feature>
<gene>
    <name evidence="6" type="ORF">RUM43_002350</name>
</gene>
<feature type="region of interest" description="Disordered" evidence="4">
    <location>
        <begin position="469"/>
        <end position="606"/>
    </location>
</feature>
<dbReference type="EMBL" id="JAWJWE010000036">
    <property type="protein sequence ID" value="KAK6628535.1"/>
    <property type="molecule type" value="Genomic_DNA"/>
</dbReference>
<dbReference type="Proteomes" id="UP001372834">
    <property type="component" value="Unassembled WGS sequence"/>
</dbReference>
<feature type="region of interest" description="Disordered" evidence="4">
    <location>
        <begin position="294"/>
        <end position="336"/>
    </location>
</feature>
<dbReference type="GO" id="GO:0006338">
    <property type="term" value="P:chromatin remodeling"/>
    <property type="evidence" value="ECO:0007669"/>
    <property type="project" value="InterPro"/>
</dbReference>
<feature type="coiled-coil region" evidence="3">
    <location>
        <begin position="252"/>
        <end position="289"/>
    </location>
</feature>
<evidence type="ECO:0000313" key="6">
    <source>
        <dbReference type="EMBL" id="KAK6628535.1"/>
    </source>
</evidence>
<feature type="domain" description="Bromo" evidence="5">
    <location>
        <begin position="385"/>
        <end position="455"/>
    </location>
</feature>
<feature type="compositionally biased region" description="Polar residues" evidence="4">
    <location>
        <begin position="640"/>
        <end position="654"/>
    </location>
</feature>
<feature type="compositionally biased region" description="Basic residues" evidence="4">
    <location>
        <begin position="593"/>
        <end position="604"/>
    </location>
</feature>
<feature type="compositionally biased region" description="Basic and acidic residues" evidence="4">
    <location>
        <begin position="492"/>
        <end position="501"/>
    </location>
</feature>
<comment type="caution">
    <text evidence="6">The sequence shown here is derived from an EMBL/GenBank/DDBJ whole genome shotgun (WGS) entry which is preliminary data.</text>
</comment>
<feature type="compositionally biased region" description="Basic and acidic residues" evidence="4">
    <location>
        <begin position="512"/>
        <end position="532"/>
    </location>
</feature>
<evidence type="ECO:0000256" key="1">
    <source>
        <dbReference type="ARBA" id="ARBA00023117"/>
    </source>
</evidence>
<feature type="compositionally biased region" description="Polar residues" evidence="4">
    <location>
        <begin position="942"/>
        <end position="956"/>
    </location>
</feature>
<dbReference type="InterPro" id="IPR029614">
    <property type="entry name" value="CECR2"/>
</dbReference>
<accession>A0AAN8S2L7</accession>
<dbReference type="PRINTS" id="PR00503">
    <property type="entry name" value="BROMODOMAIN"/>
</dbReference>
<evidence type="ECO:0000256" key="2">
    <source>
        <dbReference type="PROSITE-ProRule" id="PRU00035"/>
    </source>
</evidence>
<feature type="compositionally biased region" description="Basic residues" evidence="4">
    <location>
        <begin position="502"/>
        <end position="511"/>
    </location>
</feature>
<feature type="region of interest" description="Disordered" evidence="4">
    <location>
        <begin position="782"/>
        <end position="873"/>
    </location>
</feature>
<dbReference type="CDD" id="cd05509">
    <property type="entry name" value="Bromo_gcn5_like"/>
    <property type="match status" value="1"/>
</dbReference>
<dbReference type="PANTHER" id="PTHR47092:SF1">
    <property type="entry name" value="CHROMATIN REMODELING REGULATOR CECR2"/>
    <property type="match status" value="1"/>
</dbReference>
<dbReference type="GO" id="GO:0090537">
    <property type="term" value="C:CERF complex"/>
    <property type="evidence" value="ECO:0007669"/>
    <property type="project" value="InterPro"/>
</dbReference>
<evidence type="ECO:0000256" key="4">
    <source>
        <dbReference type="SAM" id="MobiDB-lite"/>
    </source>
</evidence>
<sequence>MAAAILEEWSGSCAQELEEALLTDGAEDSGSSLLQELIVRLLCGCIQSNDVSTFNYQMFLRRLFRQKCHEYGRENPFNTDIDFQFLPLRTKVEILHALCDFRLDADDVQDLLKNLESDSLRVEPLGHDEKKSAYWYFYGTRLYREDFPRNKKKIREKRRKSKEDKRKKKKVKTSYESDIEDDLAPGIWQVVCYTEEDWEKLAQKFKGSTCKDEKDLHKTLTEDFLPEIPRLFAEKERLQRKRMLEFQPRRQSSRLEKLKQREEEEKILAREEEEKLKLEKEERERRERLMARAVRAFHRGSPKSGSDCGSCRSERDRDVEAPPHKMDDNNQLSSIGRQTNNSLASATGQIIIQPPRRKKLRSKQVFKTSAEDLRTGMYKILDYIKNHDEAWPFVDPVDENYAPRYYSVIRKPMDLQRMEEKLDSGDYVTFNDFRNDFQLIVDNCRQYNGSENEYTEMVQNLQEAFQEATDRYLESDPSSDEEVAVEFPPVFEDQKGRSEPIKKKKKLKRKAKDQIKDKENKKKKYDSEDSDSKPPSLKPQAIRSPLSERSGSVPGSDFDDREPDFLREHSPPRLVKATEMDTNEESSNDSRSRFSKLKANKPKKGTGVIKNVAAIEALSLATEQTLKDINKWLDDTPRSFSEFSFASNSPSNVPSEDEFSAAGNRIETECNKKSKTDKQFRTKDKDGVKKRKSNDGNKPVKRKEVQRTIERLQPGKSKGNLITNVPKAKENVEESGLSMGLSLGKINKESRNALLVKTDETAPKLSLGTVLKSDIIGFGKNKHNFGESEIAKGPAIEDSQRESEKGKFETKAKDTNYLDNITTKSPEVKSEVLKDEYSKDKENDYNTEKVKEEDSKVEVSEERKRSAVKEITNKAKPTPNLSAWFKAFGAPKTVSTVKKKAEGNDLFSTSGRSCLSPFQEAKTESLVKSGSDTKEENDKTWYNDNYRNSPNSTASGYLNKDKIEAPSSVEFDEPKSVSVASPMPSPDLRPGSASSLGQPLSNLPPAPRQRKASTSSSMSERSSFSQDPLDGSSPHLSMDERLGGYPAPYPSPLHRSPIAASPIMASPKAEDINKANYPSINGTIRVGFYQDTSSNFQKSSPEKQSPNSNSPRDQSNSSPFQNYQSHVYPPSATQNTNITKVYSQSHSTANPHSTYPGNTSVAITTSAGLYDNLSQYSLSSMMNYTDPMYRNTKPRETYDFSPKPAPYVNPEVTAKPPSSVFPVKKRVYAEIESGRLQILNETTKFPETQRPVVQPPPQCDASGNRNLYPDPRDNSGSMAYSRLQPEMQLPQTSPQYERFGQQKFPQNEIPKLVPEQPLSISQSSPECLSGLQKSKYRIPSPDNTRNLGNIMDNLSRLQQQTMGVGNSVSSANRTSFSNSMESAGLGRLLQPPATKNTITEDNDGVFRNKYPPGMESMGKMPQQQSYQHEEEKRMIGPASVNLSRVQSNVNSSEVRTPSTMSYQTPMDASLRQNMSSISHLVDRYQVEERLMQQSAFYSDKGLVNIYGKNVPNCGPMYSQPGLTKVANPAVTVHSQIPYSREQELNIPKPATFPESKKSRKKQAKNSEPVPPGGTCSGNGNTAFQQYVNIKSNEPPAISLKTASVVPGSAFNFGPAPTSLGLTNPLYSEKETYGGFLEDFRSQPSSYYSMVAAATHRSTPEAAGEKPSNPPGSSNAFPFLGHPQTRTSGYPPLPQFVNSHQPPLVDPATASSPLYQQYIQRLQEEQLRHTGVLHQGLLGPSSGYAPGYHHPALGIPRQPYDRPSWL</sequence>
<evidence type="ECO:0000256" key="3">
    <source>
        <dbReference type="SAM" id="Coils"/>
    </source>
</evidence>
<feature type="compositionally biased region" description="Basic and acidic residues" evidence="4">
    <location>
        <begin position="798"/>
        <end position="816"/>
    </location>
</feature>
<feature type="compositionally biased region" description="Basic and acidic residues" evidence="4">
    <location>
        <begin position="666"/>
        <end position="687"/>
    </location>
</feature>
<evidence type="ECO:0000313" key="7">
    <source>
        <dbReference type="Proteomes" id="UP001372834"/>
    </source>
</evidence>
<dbReference type="PROSITE" id="PS50014">
    <property type="entry name" value="BROMODOMAIN_2"/>
    <property type="match status" value="1"/>
</dbReference>
<feature type="region of interest" description="Disordered" evidence="4">
    <location>
        <begin position="1540"/>
        <end position="1579"/>
    </location>
</feature>
<dbReference type="SUPFAM" id="SSF47370">
    <property type="entry name" value="Bromodomain"/>
    <property type="match status" value="1"/>
</dbReference>
<dbReference type="SMART" id="SM00297">
    <property type="entry name" value="BROMO"/>
    <property type="match status" value="1"/>
</dbReference>
<dbReference type="Pfam" id="PF00439">
    <property type="entry name" value="Bromodomain"/>
    <property type="match status" value="1"/>
</dbReference>
<protein>
    <recommendedName>
        <fullName evidence="5">Bromo domain-containing protein</fullName>
    </recommendedName>
</protein>
<feature type="region of interest" description="Disordered" evidence="4">
    <location>
        <begin position="1093"/>
        <end position="1134"/>
    </location>
</feature>
<feature type="region of interest" description="Disordered" evidence="4">
    <location>
        <begin position="640"/>
        <end position="727"/>
    </location>
</feature>
<keyword evidence="3" id="KW-0175">Coiled coil</keyword>
<name>A0AAN8S2L7_POLSC</name>
<feature type="compositionally biased region" description="Low complexity" evidence="4">
    <location>
        <begin position="1013"/>
        <end position="1025"/>
    </location>
</feature>
<feature type="compositionally biased region" description="Basic and acidic residues" evidence="4">
    <location>
        <begin position="826"/>
        <end position="873"/>
    </location>
</feature>
<feature type="region of interest" description="Disordered" evidence="4">
    <location>
        <begin position="1248"/>
        <end position="1278"/>
    </location>
</feature>
<evidence type="ECO:0000259" key="5">
    <source>
        <dbReference type="PROSITE" id="PS50014"/>
    </source>
</evidence>
<feature type="compositionally biased region" description="Polar residues" evidence="4">
    <location>
        <begin position="992"/>
        <end position="1001"/>
    </location>
</feature>
<feature type="compositionally biased region" description="Basic and acidic residues" evidence="4">
    <location>
        <begin position="312"/>
        <end position="328"/>
    </location>
</feature>
<proteinExistence type="predicted"/>
<organism evidence="6 7">
    <name type="scientific">Polyplax serrata</name>
    <name type="common">Common mouse louse</name>
    <dbReference type="NCBI Taxonomy" id="468196"/>
    <lineage>
        <taxon>Eukaryota</taxon>
        <taxon>Metazoa</taxon>
        <taxon>Ecdysozoa</taxon>
        <taxon>Arthropoda</taxon>
        <taxon>Hexapoda</taxon>
        <taxon>Insecta</taxon>
        <taxon>Pterygota</taxon>
        <taxon>Neoptera</taxon>
        <taxon>Paraneoptera</taxon>
        <taxon>Psocodea</taxon>
        <taxon>Troctomorpha</taxon>
        <taxon>Phthiraptera</taxon>
        <taxon>Anoplura</taxon>
        <taxon>Polyplacidae</taxon>
        <taxon>Polyplax</taxon>
    </lineage>
</organism>
<keyword evidence="1 2" id="KW-0103">Bromodomain</keyword>
<dbReference type="InterPro" id="IPR036427">
    <property type="entry name" value="Bromodomain-like_sf"/>
</dbReference>
<feature type="compositionally biased region" description="Basic and acidic residues" evidence="4">
    <location>
        <begin position="563"/>
        <end position="579"/>
    </location>
</feature>
<reference evidence="6 7" key="1">
    <citation type="submission" date="2023-10" db="EMBL/GenBank/DDBJ databases">
        <title>Genomes of two closely related lineages of the louse Polyplax serrata with different host specificities.</title>
        <authorList>
            <person name="Martinu J."/>
            <person name="Tarabai H."/>
            <person name="Stefka J."/>
            <person name="Hypsa V."/>
        </authorList>
    </citation>
    <scope>NUCLEOTIDE SEQUENCE [LARGE SCALE GENOMIC DNA]</scope>
    <source>
        <strain evidence="6">HR10_N</strain>
    </source>
</reference>
<feature type="compositionally biased region" description="Basic and acidic residues" evidence="4">
    <location>
        <begin position="921"/>
        <end position="941"/>
    </location>
</feature>
<dbReference type="PANTHER" id="PTHR47092">
    <property type="entry name" value="CAT EYE SYNDROME CRITICAL REGION PROTEIN 2"/>
    <property type="match status" value="1"/>
</dbReference>
<feature type="region of interest" description="Disordered" evidence="4">
    <location>
        <begin position="1657"/>
        <end position="1691"/>
    </location>
</feature>